<reference evidence="2 3" key="1">
    <citation type="submission" date="2019-03" db="EMBL/GenBank/DDBJ databases">
        <title>Genomic Encyclopedia of Type Strains, Phase IV (KMG-IV): sequencing the most valuable type-strain genomes for metagenomic binning, comparative biology and taxonomic classification.</title>
        <authorList>
            <person name="Goeker M."/>
        </authorList>
    </citation>
    <scope>NUCLEOTIDE SEQUENCE [LARGE SCALE GENOMIC DNA]</scope>
    <source>
        <strain evidence="2 3">DSM 28867</strain>
    </source>
</reference>
<evidence type="ECO:0000259" key="1">
    <source>
        <dbReference type="SMART" id="SM00860"/>
    </source>
</evidence>
<dbReference type="RefSeq" id="WP_134171418.1">
    <property type="nucleotide sequence ID" value="NZ_SODD01000075.1"/>
</dbReference>
<dbReference type="InterPro" id="IPR037883">
    <property type="entry name" value="Knr4/Smi1-like_sf"/>
</dbReference>
<dbReference type="InterPro" id="IPR018958">
    <property type="entry name" value="Knr4/Smi1-like_dom"/>
</dbReference>
<dbReference type="Pfam" id="PF09346">
    <property type="entry name" value="SMI1_KNR4"/>
    <property type="match status" value="1"/>
</dbReference>
<keyword evidence="3" id="KW-1185">Reference proteome</keyword>
<dbReference type="SMART" id="SM00860">
    <property type="entry name" value="SMI1_KNR4"/>
    <property type="match status" value="1"/>
</dbReference>
<sequence length="142" mass="16896">MKLYTVDKASAEFYPVSNDEIKDLENVLNITIPNELKKFYTQFGYGFLGSKDGYPNRIMDTYSIRDFRLQQNDYEFFEDIDLYKKYEDGKLVFFEQDESAMLSIELGDKAESKIYYYDTVVANSLQEFLQKMEDDELYFTKL</sequence>
<proteinExistence type="predicted"/>
<dbReference type="Gene3D" id="3.40.1580.10">
    <property type="entry name" value="SMI1/KNR4-like"/>
    <property type="match status" value="1"/>
</dbReference>
<evidence type="ECO:0000313" key="2">
    <source>
        <dbReference type="EMBL" id="TDW08232.1"/>
    </source>
</evidence>
<dbReference type="Proteomes" id="UP000294743">
    <property type="component" value="Unassembled WGS sequence"/>
</dbReference>
<organism evidence="2 3">
    <name type="scientific">Breznakia blatticola</name>
    <dbReference type="NCBI Taxonomy" id="1754012"/>
    <lineage>
        <taxon>Bacteria</taxon>
        <taxon>Bacillati</taxon>
        <taxon>Bacillota</taxon>
        <taxon>Erysipelotrichia</taxon>
        <taxon>Erysipelotrichales</taxon>
        <taxon>Erysipelotrichaceae</taxon>
        <taxon>Breznakia</taxon>
    </lineage>
</organism>
<gene>
    <name evidence="2" type="ORF">EDD63_1754</name>
</gene>
<name>A0A4R7ZA07_9FIRM</name>
<protein>
    <submittedName>
        <fullName evidence="2">SUKH superfamily protein</fullName>
    </submittedName>
</protein>
<feature type="domain" description="Knr4/Smi1-like" evidence="1">
    <location>
        <begin position="15"/>
        <end position="131"/>
    </location>
</feature>
<dbReference type="AlphaFoldDB" id="A0A4R7ZA07"/>
<accession>A0A4R7ZA07</accession>
<dbReference type="SUPFAM" id="SSF160631">
    <property type="entry name" value="SMI1/KNR4-like"/>
    <property type="match status" value="1"/>
</dbReference>
<comment type="caution">
    <text evidence="2">The sequence shown here is derived from an EMBL/GenBank/DDBJ whole genome shotgun (WGS) entry which is preliminary data.</text>
</comment>
<dbReference type="EMBL" id="SODD01000075">
    <property type="protein sequence ID" value="TDW08232.1"/>
    <property type="molecule type" value="Genomic_DNA"/>
</dbReference>
<dbReference type="OrthoDB" id="2635342at2"/>
<evidence type="ECO:0000313" key="3">
    <source>
        <dbReference type="Proteomes" id="UP000294743"/>
    </source>
</evidence>